<name>A0ABY4RM30_9BACL</name>
<accession>A0ABY4RM30</accession>
<dbReference type="Proteomes" id="UP001057134">
    <property type="component" value="Chromosome"/>
</dbReference>
<dbReference type="SUPFAM" id="SSF53335">
    <property type="entry name" value="S-adenosyl-L-methionine-dependent methyltransferases"/>
    <property type="match status" value="1"/>
</dbReference>
<protein>
    <recommendedName>
        <fullName evidence="3">Methyltransferase domain-containing protein</fullName>
    </recommendedName>
</protein>
<organism evidence="1 2">
    <name type="scientific">Paenibacillus konkukensis</name>
    <dbReference type="NCBI Taxonomy" id="2020716"/>
    <lineage>
        <taxon>Bacteria</taxon>
        <taxon>Bacillati</taxon>
        <taxon>Bacillota</taxon>
        <taxon>Bacilli</taxon>
        <taxon>Bacillales</taxon>
        <taxon>Paenibacillaceae</taxon>
        <taxon>Paenibacillus</taxon>
    </lineage>
</organism>
<evidence type="ECO:0008006" key="3">
    <source>
        <dbReference type="Google" id="ProtNLM"/>
    </source>
</evidence>
<dbReference type="RefSeq" id="WP_249864821.1">
    <property type="nucleotide sequence ID" value="NZ_CP027059.1"/>
</dbReference>
<proteinExistence type="predicted"/>
<dbReference type="EMBL" id="CP027059">
    <property type="protein sequence ID" value="UQZ82714.1"/>
    <property type="molecule type" value="Genomic_DNA"/>
</dbReference>
<keyword evidence="2" id="KW-1185">Reference proteome</keyword>
<sequence length="232" mass="26383">MPNQGEIFSLMPSEYWIQAWEQAAEEDSRVAIDAEEEKYWSTYASAYDSRNPLAPYAQALMNTVYSLISPADHLLEIGPGTGGFTQLLAPYVDEITLIEPSQAMYTELCGSWPSEDGPIPKAIITKWEDAPELKTDIVFGANAFYRIRDMKASLLKMNETARRHVFLIQSVGRPFAGPLRVKKDEHVTERERAEVLSEILHELNIAHTYVTFPTQRKNGMIHDIALIHWSKR</sequence>
<evidence type="ECO:0000313" key="2">
    <source>
        <dbReference type="Proteomes" id="UP001057134"/>
    </source>
</evidence>
<reference evidence="1" key="1">
    <citation type="submission" date="2018-02" db="EMBL/GenBank/DDBJ databases">
        <authorList>
            <person name="Kim S.-K."/>
            <person name="Jung H.-I."/>
            <person name="Lee S.-W."/>
        </authorList>
    </citation>
    <scope>NUCLEOTIDE SEQUENCE</scope>
    <source>
        <strain evidence="1">SK3146</strain>
    </source>
</reference>
<dbReference type="InterPro" id="IPR029063">
    <property type="entry name" value="SAM-dependent_MTases_sf"/>
</dbReference>
<dbReference type="Gene3D" id="3.40.50.150">
    <property type="entry name" value="Vaccinia Virus protein VP39"/>
    <property type="match status" value="1"/>
</dbReference>
<evidence type="ECO:0000313" key="1">
    <source>
        <dbReference type="EMBL" id="UQZ82714.1"/>
    </source>
</evidence>
<reference evidence="1" key="2">
    <citation type="journal article" date="2021" name="J Anim Sci Technol">
        <title>Complete genome sequence of Paenibacillus konkukensis sp. nov. SK3146 as a potential probiotic strain.</title>
        <authorList>
            <person name="Jung H.I."/>
            <person name="Park S."/>
            <person name="Niu K.M."/>
            <person name="Lee S.W."/>
            <person name="Kothari D."/>
            <person name="Yi K.J."/>
            <person name="Kim S.K."/>
        </authorList>
    </citation>
    <scope>NUCLEOTIDE SEQUENCE</scope>
    <source>
        <strain evidence="1">SK3146</strain>
    </source>
</reference>
<gene>
    <name evidence="1" type="ORF">SK3146_01873</name>
</gene>